<feature type="compositionally biased region" description="Acidic residues" evidence="1">
    <location>
        <begin position="1095"/>
        <end position="1104"/>
    </location>
</feature>
<dbReference type="Proteomes" id="UP000800093">
    <property type="component" value="Unassembled WGS sequence"/>
</dbReference>
<dbReference type="OrthoDB" id="5427134at2759"/>
<gene>
    <name evidence="2" type="ORF">CC78DRAFT_530035</name>
</gene>
<feature type="compositionally biased region" description="Polar residues" evidence="1">
    <location>
        <begin position="254"/>
        <end position="264"/>
    </location>
</feature>
<comment type="caution">
    <text evidence="2">The sequence shown here is derived from an EMBL/GenBank/DDBJ whole genome shotgun (WGS) entry which is preliminary data.</text>
</comment>
<feature type="compositionally biased region" description="Acidic residues" evidence="1">
    <location>
        <begin position="1015"/>
        <end position="1031"/>
    </location>
</feature>
<evidence type="ECO:0000313" key="2">
    <source>
        <dbReference type="EMBL" id="KAF2268594.1"/>
    </source>
</evidence>
<proteinExistence type="predicted"/>
<feature type="compositionally biased region" description="Polar residues" evidence="1">
    <location>
        <begin position="354"/>
        <end position="365"/>
    </location>
</feature>
<feature type="compositionally biased region" description="Acidic residues" evidence="1">
    <location>
        <begin position="1039"/>
        <end position="1048"/>
    </location>
</feature>
<feature type="region of interest" description="Disordered" evidence="1">
    <location>
        <begin position="345"/>
        <end position="365"/>
    </location>
</feature>
<protein>
    <submittedName>
        <fullName evidence="2">Uncharacterized protein</fullName>
    </submittedName>
</protein>
<feature type="region of interest" description="Disordered" evidence="1">
    <location>
        <begin position="154"/>
        <end position="183"/>
    </location>
</feature>
<feature type="compositionally biased region" description="Polar residues" evidence="1">
    <location>
        <begin position="851"/>
        <end position="860"/>
    </location>
</feature>
<feature type="compositionally biased region" description="Low complexity" evidence="1">
    <location>
        <begin position="1049"/>
        <end position="1067"/>
    </location>
</feature>
<feature type="region of interest" description="Disordered" evidence="1">
    <location>
        <begin position="998"/>
        <end position="1114"/>
    </location>
</feature>
<keyword evidence="3" id="KW-1185">Reference proteome</keyword>
<organism evidence="2 3">
    <name type="scientific">Lojkania enalia</name>
    <dbReference type="NCBI Taxonomy" id="147567"/>
    <lineage>
        <taxon>Eukaryota</taxon>
        <taxon>Fungi</taxon>
        <taxon>Dikarya</taxon>
        <taxon>Ascomycota</taxon>
        <taxon>Pezizomycotina</taxon>
        <taxon>Dothideomycetes</taxon>
        <taxon>Pleosporomycetidae</taxon>
        <taxon>Pleosporales</taxon>
        <taxon>Pleosporales incertae sedis</taxon>
        <taxon>Lojkania</taxon>
    </lineage>
</organism>
<name>A0A9P4KJP0_9PLEO</name>
<evidence type="ECO:0000256" key="1">
    <source>
        <dbReference type="SAM" id="MobiDB-lite"/>
    </source>
</evidence>
<feature type="compositionally biased region" description="Polar residues" evidence="1">
    <location>
        <begin position="886"/>
        <end position="913"/>
    </location>
</feature>
<feature type="compositionally biased region" description="Polar residues" evidence="1">
    <location>
        <begin position="154"/>
        <end position="176"/>
    </location>
</feature>
<feature type="compositionally biased region" description="Polar residues" evidence="1">
    <location>
        <begin position="229"/>
        <end position="241"/>
    </location>
</feature>
<feature type="region of interest" description="Disordered" evidence="1">
    <location>
        <begin position="254"/>
        <end position="273"/>
    </location>
</feature>
<feature type="region of interest" description="Disordered" evidence="1">
    <location>
        <begin position="229"/>
        <end position="248"/>
    </location>
</feature>
<feature type="region of interest" description="Disordered" evidence="1">
    <location>
        <begin position="839"/>
        <end position="970"/>
    </location>
</feature>
<sequence length="1114" mass="123110">MAGLQPTPSPNDITSATAERVLSPTRLLPNGSCTFRDLAGGSTCGCNQFWDKCSAELHAGSTEKRPSSERSTWCVCSHHACFHQLHASIAPAESRVQPKCDGHCQRQPGSSCDIHRAAAHVDEEVPPFEGSHGIGNGHLKILQAVPSHELLRQGTPQVNGTSQTEGPRDTTSQPSASGLPRVPSVCFLSHDRQPAAENESRQVRSDARQARHDLAGLGLSLINSQFVRSPTNRPQSVSSTVPDEVILPNGSYSESELLSTNTNSVRDEHEKGNNAPLDQVLEFNRHLHIDVGGDTIPNTYNPDEFMQSATEVATPSNVNTPNLGVADQAVQDTKRLIEALVKLTSSAEHRSGSETRPTSATSARIPQLLLTNSPTLPQEHLQQALRSASPQTFQKLVSYLNPLHNLLNSIPNVATTIREINNRLDLLENQSFNHVHPEDVQQQFEMYDGRILEIEHWKDEHDRLHQAIDADYSSNSFCRRGVATTNDSFGSNHSVQSTTSSALIVAAMDRKEIDTEFESIKDRLSQLESVSMPTAINPWEVEIVLLPWGRELRGIWFSQDEPMHNTRPTTQDSEEWTQVRTLRIAAQNSHPASPKLPELSVAHAQLQLFSKGPMPSSDAESGWSSQAISDWVTRLEDDLLSPKACGSNNLVYKRLQSRGFVKNVTLKSASARDIQATLSAVFGDVLECLHTTNADEHPFVSSFPGLRASFIPLRKAVKESRLRFLTPAEMASSAIWSAQFLAAGVMMRVSGGNRRLYVTHREAYLQPIEEEESCLTWQRLRQLPRFQEAQDSQTDGNEGHCQPQVAEADAREACWAFFEAYDQPPVSVTSSFSSNHSIQLSVRPAERQWRRSITPSSILKNKQPHPISPLSENHPRRPSYSHDRTASTSAIEQLPQGTSKRRLNSSPVKQSSAPHAYSRRVSVSMSHPKRRRVGNSSPNEDEQQDWANTWKNAPYPSREPPSPFYSSHPELLRTNSDLASRPSQRSIAVVGKATPFAYATPHSGPVTGIFKDQAGDTEPDDNYEDDNDDDEQSWRGVDEEGESGDDSDAQGGAEMDIGSSSDDSGFGSEREGDDDDEGYQGNNDYLFGAQRQRQDDDDNEEGDVFDTLLGVLRN</sequence>
<dbReference type="AlphaFoldDB" id="A0A9P4KJP0"/>
<evidence type="ECO:0000313" key="3">
    <source>
        <dbReference type="Proteomes" id="UP000800093"/>
    </source>
</evidence>
<dbReference type="EMBL" id="ML986586">
    <property type="protein sequence ID" value="KAF2268594.1"/>
    <property type="molecule type" value="Genomic_DNA"/>
</dbReference>
<accession>A0A9P4KJP0</accession>
<reference evidence="3" key="1">
    <citation type="journal article" date="2020" name="Stud. Mycol.">
        <title>101 Dothideomycetes genomes: A test case for predicting lifestyles and emergence of pathogens.</title>
        <authorList>
            <person name="Haridas S."/>
            <person name="Albert R."/>
            <person name="Binder M."/>
            <person name="Bloem J."/>
            <person name="LaButti K."/>
            <person name="Salamov A."/>
            <person name="Andreopoulos B."/>
            <person name="Baker S."/>
            <person name="Barry K."/>
            <person name="Bills G."/>
            <person name="Bluhm B."/>
            <person name="Cannon C."/>
            <person name="Castanera R."/>
            <person name="Culley D."/>
            <person name="Daum C."/>
            <person name="Ezra D."/>
            <person name="Gonzalez J."/>
            <person name="Henrissat B."/>
            <person name="Kuo A."/>
            <person name="Liang C."/>
            <person name="Lipzen A."/>
            <person name="Lutzoni F."/>
            <person name="Magnuson J."/>
            <person name="Mondo S."/>
            <person name="Nolan M."/>
            <person name="Ohm R."/>
            <person name="Pangilinan J."/>
            <person name="Park H.-J."/>
            <person name="Ramirez L."/>
            <person name="Alfaro M."/>
            <person name="Sun H."/>
            <person name="Tritt A."/>
            <person name="Yoshinaga Y."/>
            <person name="Zwiers L.-H."/>
            <person name="Turgeon B."/>
            <person name="Goodwin S."/>
            <person name="Spatafora J."/>
            <person name="Crous P."/>
            <person name="Grigoriev I."/>
        </authorList>
    </citation>
    <scope>NUCLEOTIDE SEQUENCE [LARGE SCALE GENOMIC DNA]</scope>
    <source>
        <strain evidence="3">CBS 304.66</strain>
    </source>
</reference>